<sequence length="292" mass="32444">MHNCLSAQKNYPECAPEAFNNAFEVKNTFHLINLLLTTLYEKNTSGQTYRNNEVSRHQMKYFWQQKTGLAAALGILGFGLVGCATTPAPTVVPNDNVNVAPAKPVVTSTLLGTQSVYDRYEQTPDEPFKIPPVTVKIPEQYERTVVPYPTTEIPGTIIVEPENHYLYLVTGDGQAIRYGVGVGASGLGFHGEARVQFKRKWPRWIPTADMVQRKPQQYKRFADGVPGGLHSPLGARALYLFQGNTDTYFRIHGTTQPSSIGKNVSAGCIRMLNKDVVDLFERVQIGSKVIVR</sequence>
<evidence type="ECO:0000256" key="1">
    <source>
        <dbReference type="ARBA" id="ARBA00004752"/>
    </source>
</evidence>
<dbReference type="CDD" id="cd16913">
    <property type="entry name" value="YkuD_like"/>
    <property type="match status" value="1"/>
</dbReference>
<evidence type="ECO:0000256" key="7">
    <source>
        <dbReference type="ARBA" id="ARBA00022984"/>
    </source>
</evidence>
<keyword evidence="11" id="KW-0449">Lipoprotein</keyword>
<dbReference type="PANTHER" id="PTHR30582">
    <property type="entry name" value="L,D-TRANSPEPTIDASE"/>
    <property type="match status" value="1"/>
</dbReference>
<evidence type="ECO:0000256" key="4">
    <source>
        <dbReference type="ARBA" id="ARBA00022679"/>
    </source>
</evidence>
<evidence type="ECO:0000256" key="8">
    <source>
        <dbReference type="ARBA" id="ARBA00023316"/>
    </source>
</evidence>
<feature type="domain" description="L,D-TPase catalytic" evidence="10">
    <location>
        <begin position="155"/>
        <end position="292"/>
    </location>
</feature>
<keyword evidence="5" id="KW-0378">Hydrolase</keyword>
<evidence type="ECO:0000256" key="3">
    <source>
        <dbReference type="ARBA" id="ARBA00022676"/>
    </source>
</evidence>
<dbReference type="AlphaFoldDB" id="A0A1R0F9R0"/>
<keyword evidence="4" id="KW-0808">Transferase</keyword>
<dbReference type="SUPFAM" id="SSF141523">
    <property type="entry name" value="L,D-transpeptidase catalytic domain-like"/>
    <property type="match status" value="1"/>
</dbReference>
<accession>A0A1R0F9R0</accession>
<evidence type="ECO:0000313" key="11">
    <source>
        <dbReference type="EMBL" id="OLY43658.1"/>
    </source>
</evidence>
<dbReference type="InterPro" id="IPR050979">
    <property type="entry name" value="LD-transpeptidase"/>
</dbReference>
<dbReference type="GO" id="GO:0071555">
    <property type="term" value="P:cell wall organization"/>
    <property type="evidence" value="ECO:0007669"/>
    <property type="project" value="UniProtKB-UniRule"/>
</dbReference>
<keyword evidence="6 9" id="KW-0133">Cell shape</keyword>
<evidence type="ECO:0000256" key="9">
    <source>
        <dbReference type="PROSITE-ProRule" id="PRU01373"/>
    </source>
</evidence>
<evidence type="ECO:0000256" key="5">
    <source>
        <dbReference type="ARBA" id="ARBA00022801"/>
    </source>
</evidence>
<proteinExistence type="inferred from homology"/>
<evidence type="ECO:0000313" key="12">
    <source>
        <dbReference type="Proteomes" id="UP000187344"/>
    </source>
</evidence>
<evidence type="ECO:0000256" key="6">
    <source>
        <dbReference type="ARBA" id="ARBA00022960"/>
    </source>
</evidence>
<dbReference type="Pfam" id="PF03734">
    <property type="entry name" value="YkuD"/>
    <property type="match status" value="1"/>
</dbReference>
<dbReference type="Proteomes" id="UP000187344">
    <property type="component" value="Unassembled WGS sequence"/>
</dbReference>
<dbReference type="GO" id="GO:0005576">
    <property type="term" value="C:extracellular region"/>
    <property type="evidence" value="ECO:0007669"/>
    <property type="project" value="TreeGrafter"/>
</dbReference>
<dbReference type="EMBL" id="LXYT01000001">
    <property type="protein sequence ID" value="OLY43658.1"/>
    <property type="molecule type" value="Genomic_DNA"/>
</dbReference>
<keyword evidence="8 9" id="KW-0961">Cell wall biogenesis/degradation</keyword>
<comment type="similarity">
    <text evidence="2">Belongs to the YkuD family.</text>
</comment>
<dbReference type="InterPro" id="IPR038063">
    <property type="entry name" value="Transpep_catalytic_dom"/>
</dbReference>
<dbReference type="GO" id="GO:0016757">
    <property type="term" value="F:glycosyltransferase activity"/>
    <property type="evidence" value="ECO:0007669"/>
    <property type="project" value="UniProtKB-KW"/>
</dbReference>
<dbReference type="Gene3D" id="2.40.440.10">
    <property type="entry name" value="L,D-transpeptidase catalytic domain-like"/>
    <property type="match status" value="1"/>
</dbReference>
<dbReference type="FunFam" id="2.40.440.10:FF:000002">
    <property type="entry name" value="L,D-transpeptidase ErfK/SrfK"/>
    <property type="match status" value="1"/>
</dbReference>
<dbReference type="GO" id="GO:0018104">
    <property type="term" value="P:peptidoglycan-protein cross-linking"/>
    <property type="evidence" value="ECO:0007669"/>
    <property type="project" value="TreeGrafter"/>
</dbReference>
<name>A0A1R0F9R0_9HYPH</name>
<keyword evidence="3" id="KW-0328">Glycosyltransferase</keyword>
<keyword evidence="12" id="KW-1185">Reference proteome</keyword>
<evidence type="ECO:0000259" key="10">
    <source>
        <dbReference type="PROSITE" id="PS52029"/>
    </source>
</evidence>
<reference evidence="11 12" key="1">
    <citation type="submission" date="2016-12" db="EMBL/GenBank/DDBJ databases">
        <title>Comparative genomics of Bartonella apis.</title>
        <authorList>
            <person name="Engel P."/>
        </authorList>
    </citation>
    <scope>NUCLEOTIDE SEQUENCE [LARGE SCALE GENOMIC DNA]</scope>
    <source>
        <strain evidence="11 12">PEB0149</strain>
    </source>
</reference>
<protein>
    <submittedName>
        <fullName evidence="11">Lipoprotein-anchoring transpeptidase ErfK/SrfK</fullName>
    </submittedName>
</protein>
<gene>
    <name evidence="11" type="ORF">PEB0149_010910</name>
</gene>
<dbReference type="PANTHER" id="PTHR30582:SF24">
    <property type="entry name" value="L,D-TRANSPEPTIDASE ERFK_SRFK-RELATED"/>
    <property type="match status" value="1"/>
</dbReference>
<dbReference type="GO" id="GO:0071972">
    <property type="term" value="F:peptidoglycan L,D-transpeptidase activity"/>
    <property type="evidence" value="ECO:0007669"/>
    <property type="project" value="TreeGrafter"/>
</dbReference>
<evidence type="ECO:0000256" key="2">
    <source>
        <dbReference type="ARBA" id="ARBA00005992"/>
    </source>
</evidence>
<feature type="active site" description="Proton donor/acceptor" evidence="9">
    <location>
        <position position="252"/>
    </location>
</feature>
<comment type="pathway">
    <text evidence="1 9">Cell wall biogenesis; peptidoglycan biosynthesis.</text>
</comment>
<organism evidence="11 12">
    <name type="scientific">Bartonella apis</name>
    <dbReference type="NCBI Taxonomy" id="1686310"/>
    <lineage>
        <taxon>Bacteria</taxon>
        <taxon>Pseudomonadati</taxon>
        <taxon>Pseudomonadota</taxon>
        <taxon>Alphaproteobacteria</taxon>
        <taxon>Hyphomicrobiales</taxon>
        <taxon>Bartonellaceae</taxon>
        <taxon>Bartonella</taxon>
    </lineage>
</organism>
<dbReference type="PROSITE" id="PS52029">
    <property type="entry name" value="LD_TPASE"/>
    <property type="match status" value="1"/>
</dbReference>
<dbReference type="GO" id="GO:0008360">
    <property type="term" value="P:regulation of cell shape"/>
    <property type="evidence" value="ECO:0007669"/>
    <property type="project" value="UniProtKB-UniRule"/>
</dbReference>
<keyword evidence="7 9" id="KW-0573">Peptidoglycan synthesis</keyword>
<dbReference type="InterPro" id="IPR005490">
    <property type="entry name" value="LD_TPept_cat_dom"/>
</dbReference>
<comment type="caution">
    <text evidence="11">The sequence shown here is derived from an EMBL/GenBank/DDBJ whole genome shotgun (WGS) entry which is preliminary data.</text>
</comment>
<feature type="active site" description="Nucleophile" evidence="9">
    <location>
        <position position="268"/>
    </location>
</feature>
<dbReference type="UniPathway" id="UPA00219"/>